<dbReference type="InterPro" id="IPR000225">
    <property type="entry name" value="Armadillo"/>
</dbReference>
<dbReference type="AlphaFoldDB" id="A0AAU9JJQ5"/>
<dbReference type="Gene3D" id="1.25.10.10">
    <property type="entry name" value="Leucine-rich Repeat Variant"/>
    <property type="match status" value="1"/>
</dbReference>
<keyword evidence="3" id="KW-0677">Repeat</keyword>
<dbReference type="Pfam" id="PF00514">
    <property type="entry name" value="Arm"/>
    <property type="match status" value="3"/>
</dbReference>
<dbReference type="InterPro" id="IPR016024">
    <property type="entry name" value="ARM-type_fold"/>
</dbReference>
<reference evidence="8" key="1">
    <citation type="submission" date="2021-09" db="EMBL/GenBank/DDBJ databases">
        <authorList>
            <consortium name="AG Swart"/>
            <person name="Singh M."/>
            <person name="Singh A."/>
            <person name="Seah K."/>
            <person name="Emmerich C."/>
        </authorList>
    </citation>
    <scope>NUCLEOTIDE SEQUENCE</scope>
    <source>
        <strain evidence="8">ATCC30299</strain>
    </source>
</reference>
<dbReference type="PIRSF" id="PIRSF005673">
    <property type="entry name" value="Importin_alpha"/>
    <property type="match status" value="1"/>
</dbReference>
<name>A0AAU9JJQ5_9CILI</name>
<dbReference type="Pfam" id="PF16186">
    <property type="entry name" value="Arm_3"/>
    <property type="match status" value="1"/>
</dbReference>
<gene>
    <name evidence="8" type="ORF">BSTOLATCC_MIC38580</name>
</gene>
<evidence type="ECO:0000256" key="1">
    <source>
        <dbReference type="ARBA" id="ARBA00010394"/>
    </source>
</evidence>
<feature type="region of interest" description="Disordered" evidence="6">
    <location>
        <begin position="1"/>
        <end position="32"/>
    </location>
</feature>
<keyword evidence="4 5" id="KW-0653">Protein transport</keyword>
<dbReference type="SUPFAM" id="SSF48371">
    <property type="entry name" value="ARM repeat"/>
    <property type="match status" value="1"/>
</dbReference>
<dbReference type="InterPro" id="IPR002652">
    <property type="entry name" value="Importin-a_IBB"/>
</dbReference>
<dbReference type="GO" id="GO:0006606">
    <property type="term" value="P:protein import into nucleus"/>
    <property type="evidence" value="ECO:0007669"/>
    <property type="project" value="InterPro"/>
</dbReference>
<comment type="similarity">
    <text evidence="1 5">Belongs to the importin alpha family.</text>
</comment>
<dbReference type="InterPro" id="IPR011989">
    <property type="entry name" value="ARM-like"/>
</dbReference>
<dbReference type="GO" id="GO:0005737">
    <property type="term" value="C:cytoplasm"/>
    <property type="evidence" value="ECO:0007669"/>
    <property type="project" value="InterPro"/>
</dbReference>
<dbReference type="PANTHER" id="PTHR23316">
    <property type="entry name" value="IMPORTIN ALPHA"/>
    <property type="match status" value="1"/>
</dbReference>
<organism evidence="8 9">
    <name type="scientific">Blepharisma stoltei</name>
    <dbReference type="NCBI Taxonomy" id="1481888"/>
    <lineage>
        <taxon>Eukaryota</taxon>
        <taxon>Sar</taxon>
        <taxon>Alveolata</taxon>
        <taxon>Ciliophora</taxon>
        <taxon>Postciliodesmatophora</taxon>
        <taxon>Heterotrichea</taxon>
        <taxon>Heterotrichida</taxon>
        <taxon>Blepharismidae</taxon>
        <taxon>Blepharisma</taxon>
    </lineage>
</organism>
<evidence type="ECO:0000256" key="5">
    <source>
        <dbReference type="PIRNR" id="PIRNR005673"/>
    </source>
</evidence>
<sequence>MAEESEIYSKSPKDRSKEFMRPFDPSQVKSLHDSHSVELRRSKRIEEATKKRNIEIREKSWIEVNSHYKQDYTLEDLPQFLDVVNSQDEGQYLYVAQGLRKIMSHEGQQIQSIVDTGVLSVVLSWLDRYDFPQLQYEASWIFTNIASGEPKWTAALVEKGIIEKMIALMNSPIDELREQAIWCIGNICADSETTRNIVLQYSGLSLLVDSILTSQKESLIKNATWALSNICRTKPLPEYSILCPAIPALFKVFQTFSDIETLSNCLWAFAILSEESVDAGQKLIDLGATSRIFEFINDKESELQLPAIRIVGNISAGPDPQTEFILNSQAPILLAKELKSNRKSIRKEAVWSLSNLCVGTEAQLEILFKLGIFKGIIQILNRDSLGVQEEALWAISNTISKASASQINELVNLGVIPALCNMLSCNSSKPIYISLLAIENILKCGSTHEKNGSKVNCYAMQVDGCGGLTVLENLQSHKLEKIYTKSKSIIETYFEIEQNDVTKFLNMIEDAPFNFD</sequence>
<dbReference type="Pfam" id="PF01749">
    <property type="entry name" value="IBB"/>
    <property type="match status" value="1"/>
</dbReference>
<feature type="domain" description="IBB" evidence="7">
    <location>
        <begin position="30"/>
        <end position="92"/>
    </location>
</feature>
<dbReference type="InterPro" id="IPR032413">
    <property type="entry name" value="Arm_3"/>
</dbReference>
<feature type="compositionally biased region" description="Basic and acidic residues" evidence="6">
    <location>
        <begin position="11"/>
        <end position="21"/>
    </location>
</feature>
<evidence type="ECO:0000313" key="8">
    <source>
        <dbReference type="EMBL" id="CAG9325317.1"/>
    </source>
</evidence>
<dbReference type="Proteomes" id="UP001162131">
    <property type="component" value="Unassembled WGS sequence"/>
</dbReference>
<accession>A0AAU9JJQ5</accession>
<protein>
    <recommendedName>
        <fullName evidence="5">Importin subunit alpha</fullName>
    </recommendedName>
</protein>
<keyword evidence="2 5" id="KW-0813">Transport</keyword>
<evidence type="ECO:0000259" key="7">
    <source>
        <dbReference type="Pfam" id="PF01749"/>
    </source>
</evidence>
<dbReference type="SMART" id="SM00185">
    <property type="entry name" value="ARM"/>
    <property type="match status" value="8"/>
</dbReference>
<evidence type="ECO:0000256" key="4">
    <source>
        <dbReference type="ARBA" id="ARBA00022927"/>
    </source>
</evidence>
<keyword evidence="9" id="KW-1185">Reference proteome</keyword>
<evidence type="ECO:0000256" key="2">
    <source>
        <dbReference type="ARBA" id="ARBA00022448"/>
    </source>
</evidence>
<dbReference type="InterPro" id="IPR024931">
    <property type="entry name" value="Importin_alpha"/>
</dbReference>
<evidence type="ECO:0000256" key="3">
    <source>
        <dbReference type="ARBA" id="ARBA00022737"/>
    </source>
</evidence>
<dbReference type="GO" id="GO:0061608">
    <property type="term" value="F:nuclear import signal receptor activity"/>
    <property type="evidence" value="ECO:0007669"/>
    <property type="project" value="InterPro"/>
</dbReference>
<evidence type="ECO:0000313" key="9">
    <source>
        <dbReference type="Proteomes" id="UP001162131"/>
    </source>
</evidence>
<evidence type="ECO:0000256" key="6">
    <source>
        <dbReference type="SAM" id="MobiDB-lite"/>
    </source>
</evidence>
<dbReference type="EMBL" id="CAJZBQ010000038">
    <property type="protein sequence ID" value="CAG9325317.1"/>
    <property type="molecule type" value="Genomic_DNA"/>
</dbReference>
<comment type="caution">
    <text evidence="8">The sequence shown here is derived from an EMBL/GenBank/DDBJ whole genome shotgun (WGS) entry which is preliminary data.</text>
</comment>
<proteinExistence type="inferred from homology"/>